<dbReference type="EMBL" id="JXTP01000058">
    <property type="protein sequence ID" value="KIU26851.1"/>
    <property type="molecule type" value="Genomic_DNA"/>
</dbReference>
<organism evidence="2 3">
    <name type="scientific">Sphingomonas melonis</name>
    <dbReference type="NCBI Taxonomy" id="152682"/>
    <lineage>
        <taxon>Bacteria</taxon>
        <taxon>Pseudomonadati</taxon>
        <taxon>Pseudomonadota</taxon>
        <taxon>Alphaproteobacteria</taxon>
        <taxon>Sphingomonadales</taxon>
        <taxon>Sphingomonadaceae</taxon>
        <taxon>Sphingomonas</taxon>
    </lineage>
</organism>
<evidence type="ECO:0000259" key="1">
    <source>
        <dbReference type="Pfam" id="PF04273"/>
    </source>
</evidence>
<dbReference type="InterPro" id="IPR029021">
    <property type="entry name" value="Prot-tyrosine_phosphatase-like"/>
</dbReference>
<evidence type="ECO:0000313" key="3">
    <source>
        <dbReference type="Proteomes" id="UP000033203"/>
    </source>
</evidence>
<dbReference type="AlphaFoldDB" id="A0A0D1MGT8"/>
<dbReference type="GO" id="GO:0016787">
    <property type="term" value="F:hydrolase activity"/>
    <property type="evidence" value="ECO:0007669"/>
    <property type="project" value="UniProtKB-KW"/>
</dbReference>
<dbReference type="PATRIC" id="fig|1549858.7.peg.849"/>
<proteinExistence type="predicted"/>
<gene>
    <name evidence="2" type="ORF">SR41_12320</name>
</gene>
<comment type="caution">
    <text evidence="2">The sequence shown here is derived from an EMBL/GenBank/DDBJ whole genome shotgun (WGS) entry which is preliminary data.</text>
</comment>
<dbReference type="Proteomes" id="UP000033203">
    <property type="component" value="Unassembled WGS sequence"/>
</dbReference>
<accession>A0A0D1MGT8</accession>
<keyword evidence="2" id="KW-0378">Hydrolase</keyword>
<sequence length="144" mass="14849">MAFKKITSSFSAAPQLTRNDVAAAAQAGYHSIISSRPDGEEPGQPSAHEMARIAEEHGLGFAHVPIVPGKATDADADRMKEALASLPGPTLGFCRSGTRAATLWALAEADHADPATIIGQAKAAGYDLADLKSALARRSGKAGK</sequence>
<name>A0A0D1MGT8_9SPHN</name>
<feature type="domain" description="Beta-lactamase hydrolase-like protein phosphatase-like" evidence="1">
    <location>
        <begin position="3"/>
        <end position="109"/>
    </location>
</feature>
<dbReference type="Pfam" id="PF04273">
    <property type="entry name" value="BLH_phosphatase"/>
    <property type="match status" value="1"/>
</dbReference>
<dbReference type="Gene3D" id="3.90.190.10">
    <property type="entry name" value="Protein tyrosine phosphatase superfamily"/>
    <property type="match status" value="1"/>
</dbReference>
<evidence type="ECO:0000313" key="2">
    <source>
        <dbReference type="EMBL" id="KIU26851.1"/>
    </source>
</evidence>
<dbReference type="InterPro" id="IPR005939">
    <property type="entry name" value="BLH_phosphatase-like"/>
</dbReference>
<protein>
    <submittedName>
        <fullName evidence="2">Beta-lactamase hydrolase-like protein</fullName>
    </submittedName>
</protein>
<reference evidence="2 3" key="1">
    <citation type="submission" date="2015-01" db="EMBL/GenBank/DDBJ databases">
        <title>Genome of Sphingomonas taxi strain 30a.</title>
        <authorList>
            <person name="Eevers N."/>
            <person name="Van Hamme J."/>
            <person name="Bottos E."/>
            <person name="Weyens N."/>
            <person name="Vangronsveld J."/>
        </authorList>
    </citation>
    <scope>NUCLEOTIDE SEQUENCE [LARGE SCALE GENOMIC DNA]</scope>
    <source>
        <strain evidence="2 3">30a</strain>
    </source>
</reference>
<dbReference type="NCBIfam" id="TIGR01244">
    <property type="entry name" value="TIGR01244 family sulfur transferase"/>
    <property type="match status" value="1"/>
</dbReference>